<sequence length="299" mass="33170">MFPSSPIRYVEPLFRPPSEADSLILPLTDGCSWNRCSFCEMYTAPQKRFRPRDETEVLDSIRRSAERYGSRIRRVFLADGDALVLSTRRLLATLEAIRTHLPSVHRVSSYCLARNLKNKSVAELRALAEAGLKLAYLGAESGDDEVLARVNKGETFDSARAALDKLGDAGISRSVMILNGLGGEALSTQHAEHSARLANATQPEYLSTLVLTLHGGGTRFRQAWPQWQPLAQHGLFREMERFLSALELRRTVFRADHISNALVLKGTLGADKARLLAEIGTALEHPKAAPLRPSWTRSL</sequence>
<evidence type="ECO:0000256" key="4">
    <source>
        <dbReference type="ARBA" id="ARBA00023004"/>
    </source>
</evidence>
<dbReference type="SFLD" id="SFLDS00029">
    <property type="entry name" value="Radical_SAM"/>
    <property type="match status" value="1"/>
</dbReference>
<evidence type="ECO:0000313" key="7">
    <source>
        <dbReference type="Proteomes" id="UP000185739"/>
    </source>
</evidence>
<dbReference type="AlphaFoldDB" id="A0A1H5V908"/>
<gene>
    <name evidence="6" type="ORF">Tchl_0034</name>
</gene>
<dbReference type="RefSeq" id="WP_075146617.1">
    <property type="nucleotide sequence ID" value="NZ_CP018839.1"/>
</dbReference>
<dbReference type="GO" id="GO:0046872">
    <property type="term" value="F:metal ion binding"/>
    <property type="evidence" value="ECO:0007669"/>
    <property type="project" value="UniProtKB-KW"/>
</dbReference>
<dbReference type="SUPFAM" id="SSF102114">
    <property type="entry name" value="Radical SAM enzymes"/>
    <property type="match status" value="1"/>
</dbReference>
<evidence type="ECO:0000256" key="3">
    <source>
        <dbReference type="ARBA" id="ARBA00022723"/>
    </source>
</evidence>
<accession>A0A1H5V908</accession>
<comment type="cofactor">
    <cofactor evidence="1">
        <name>[4Fe-4S] cluster</name>
        <dbReference type="ChEBI" id="CHEBI:49883"/>
    </cofactor>
</comment>
<dbReference type="CDD" id="cd01335">
    <property type="entry name" value="Radical_SAM"/>
    <property type="match status" value="1"/>
</dbReference>
<keyword evidence="2" id="KW-0949">S-adenosyl-L-methionine</keyword>
<evidence type="ECO:0000256" key="2">
    <source>
        <dbReference type="ARBA" id="ARBA00022691"/>
    </source>
</evidence>
<dbReference type="PANTHER" id="PTHR43409:SF4">
    <property type="entry name" value="RADICAL SAM SUPERFAMILY PROTEIN"/>
    <property type="match status" value="1"/>
</dbReference>
<evidence type="ECO:0000256" key="1">
    <source>
        <dbReference type="ARBA" id="ARBA00001966"/>
    </source>
</evidence>
<dbReference type="KEGG" id="tcl:Tchl_0034"/>
<dbReference type="PROSITE" id="PS51918">
    <property type="entry name" value="RADICAL_SAM"/>
    <property type="match status" value="1"/>
</dbReference>
<dbReference type="Gene3D" id="3.20.20.70">
    <property type="entry name" value="Aldolase class I"/>
    <property type="match status" value="1"/>
</dbReference>
<dbReference type="InterPro" id="IPR013785">
    <property type="entry name" value="Aldolase_TIM"/>
</dbReference>
<organism evidence="6 7">
    <name type="scientific">Thauera chlorobenzoica</name>
    <dbReference type="NCBI Taxonomy" id="96773"/>
    <lineage>
        <taxon>Bacteria</taxon>
        <taxon>Pseudomonadati</taxon>
        <taxon>Pseudomonadota</taxon>
        <taxon>Betaproteobacteria</taxon>
        <taxon>Rhodocyclales</taxon>
        <taxon>Zoogloeaceae</taxon>
        <taxon>Thauera</taxon>
    </lineage>
</organism>
<dbReference type="OrthoDB" id="9777636at2"/>
<keyword evidence="5" id="KW-0411">Iron-sulfur</keyword>
<reference evidence="6 7" key="1">
    <citation type="submission" date="2016-12" db="EMBL/GenBank/DDBJ databases">
        <title>Complete genome sequence of Thauera chlorobenzoica, a Betaproteobacterium degrading haloaromatics anaerobically to CO2 and halides.</title>
        <authorList>
            <person name="Goris T."/>
            <person name="Mergelsberg M."/>
            <person name="Boll M."/>
        </authorList>
    </citation>
    <scope>NUCLEOTIDE SEQUENCE [LARGE SCALE GENOMIC DNA]</scope>
    <source>
        <strain evidence="6 7">3CB1</strain>
    </source>
</reference>
<dbReference type="GO" id="GO:0051536">
    <property type="term" value="F:iron-sulfur cluster binding"/>
    <property type="evidence" value="ECO:0007669"/>
    <property type="project" value="UniProtKB-KW"/>
</dbReference>
<protein>
    <submittedName>
        <fullName evidence="6">Fe-S oxidoreductase</fullName>
    </submittedName>
</protein>
<keyword evidence="3" id="KW-0479">Metal-binding</keyword>
<dbReference type="Pfam" id="PF04055">
    <property type="entry name" value="Radical_SAM"/>
    <property type="match status" value="1"/>
</dbReference>
<dbReference type="GO" id="GO:0003824">
    <property type="term" value="F:catalytic activity"/>
    <property type="evidence" value="ECO:0007669"/>
    <property type="project" value="InterPro"/>
</dbReference>
<dbReference type="SFLD" id="SFLDG01095">
    <property type="entry name" value="Uncharacterised_Radical_SAM_Su"/>
    <property type="match status" value="1"/>
</dbReference>
<evidence type="ECO:0000313" key="6">
    <source>
        <dbReference type="EMBL" id="APR02910.1"/>
    </source>
</evidence>
<keyword evidence="7" id="KW-1185">Reference proteome</keyword>
<dbReference type="STRING" id="96773.Tchl_0034"/>
<dbReference type="PANTHER" id="PTHR43409">
    <property type="entry name" value="ANAEROBIC MAGNESIUM-PROTOPORPHYRIN IX MONOMETHYL ESTER CYCLASE-RELATED"/>
    <property type="match status" value="1"/>
</dbReference>
<proteinExistence type="predicted"/>
<dbReference type="EMBL" id="CP018839">
    <property type="protein sequence ID" value="APR02910.1"/>
    <property type="molecule type" value="Genomic_DNA"/>
</dbReference>
<dbReference type="SFLD" id="SFLDG01082">
    <property type="entry name" value="B12-binding_domain_containing"/>
    <property type="match status" value="1"/>
</dbReference>
<dbReference type="InterPro" id="IPR007197">
    <property type="entry name" value="rSAM"/>
</dbReference>
<keyword evidence="4" id="KW-0408">Iron</keyword>
<dbReference type="SMART" id="SM00729">
    <property type="entry name" value="Elp3"/>
    <property type="match status" value="1"/>
</dbReference>
<dbReference type="InterPro" id="IPR006638">
    <property type="entry name" value="Elp3/MiaA/NifB-like_rSAM"/>
</dbReference>
<evidence type="ECO:0000256" key="5">
    <source>
        <dbReference type="ARBA" id="ARBA00023014"/>
    </source>
</evidence>
<dbReference type="InterPro" id="IPR058240">
    <property type="entry name" value="rSAM_sf"/>
</dbReference>
<dbReference type="Proteomes" id="UP000185739">
    <property type="component" value="Chromosome"/>
</dbReference>
<dbReference type="InterPro" id="IPR051198">
    <property type="entry name" value="BchE-like"/>
</dbReference>
<name>A0A1H5V908_9RHOO</name>